<feature type="transmembrane region" description="Helical" evidence="2">
    <location>
        <begin position="200"/>
        <end position="220"/>
    </location>
</feature>
<feature type="coiled-coil region" evidence="1">
    <location>
        <begin position="151"/>
        <end position="178"/>
    </location>
</feature>
<evidence type="ECO:0000256" key="1">
    <source>
        <dbReference type="SAM" id="Coils"/>
    </source>
</evidence>
<protein>
    <submittedName>
        <fullName evidence="3">Uncharacterized protein</fullName>
    </submittedName>
</protein>
<dbReference type="Proteomes" id="UP000681720">
    <property type="component" value="Unassembled WGS sequence"/>
</dbReference>
<evidence type="ECO:0000313" key="3">
    <source>
        <dbReference type="EMBL" id="CAF3925331.1"/>
    </source>
</evidence>
<comment type="caution">
    <text evidence="3">The sequence shown here is derived from an EMBL/GenBank/DDBJ whole genome shotgun (WGS) entry which is preliminary data.</text>
</comment>
<evidence type="ECO:0000313" key="4">
    <source>
        <dbReference type="Proteomes" id="UP000681720"/>
    </source>
</evidence>
<sequence>MDDLNCCLSKIVHLCIESSIFLNQLYKFEYQLSKLYLSYYNARRKLFSILDHFTSINRDLNIYYKNYFLTMYSNILNYLSRKCFTLNCSNEIVDDFHDDLNRLNYILNHHKSYYNDIFYYLHKLCITCSLCIEYRQSCTNLELTNRFVYIRIDLLTNLKKLNEKIKNLLTKINANFEQRKQHSIDNTRRHPKEKANIENLFRTILLWCIAIIFIRYYFIWSHIYEIKSKKRWPI</sequence>
<proteinExistence type="predicted"/>
<reference evidence="3" key="1">
    <citation type="submission" date="2021-02" db="EMBL/GenBank/DDBJ databases">
        <authorList>
            <person name="Nowell W R."/>
        </authorList>
    </citation>
    <scope>NUCLEOTIDE SEQUENCE</scope>
</reference>
<keyword evidence="1" id="KW-0175">Coiled coil</keyword>
<keyword evidence="2" id="KW-0812">Transmembrane</keyword>
<organism evidence="3 4">
    <name type="scientific">Rotaria magnacalcarata</name>
    <dbReference type="NCBI Taxonomy" id="392030"/>
    <lineage>
        <taxon>Eukaryota</taxon>
        <taxon>Metazoa</taxon>
        <taxon>Spiralia</taxon>
        <taxon>Gnathifera</taxon>
        <taxon>Rotifera</taxon>
        <taxon>Eurotatoria</taxon>
        <taxon>Bdelloidea</taxon>
        <taxon>Philodinida</taxon>
        <taxon>Philodinidae</taxon>
        <taxon>Rotaria</taxon>
    </lineage>
</organism>
<dbReference type="AlphaFoldDB" id="A0A8S2LXS6"/>
<dbReference type="EMBL" id="CAJOBJ010002427">
    <property type="protein sequence ID" value="CAF3925331.1"/>
    <property type="molecule type" value="Genomic_DNA"/>
</dbReference>
<keyword evidence="2" id="KW-1133">Transmembrane helix</keyword>
<keyword evidence="2" id="KW-0472">Membrane</keyword>
<name>A0A8S2LXS6_9BILA</name>
<evidence type="ECO:0000256" key="2">
    <source>
        <dbReference type="SAM" id="Phobius"/>
    </source>
</evidence>
<accession>A0A8S2LXS6</accession>
<gene>
    <name evidence="3" type="ORF">GIL414_LOCUS7789</name>
</gene>